<keyword evidence="3" id="KW-1185">Reference proteome</keyword>
<gene>
    <name evidence="2" type="ORF">GPA26_08230</name>
</gene>
<name>A0ABX1MP53_9RHOO</name>
<organism evidence="2 3">
    <name type="scientific">Aromatoleum petrolei</name>
    <dbReference type="NCBI Taxonomy" id="76116"/>
    <lineage>
        <taxon>Bacteria</taxon>
        <taxon>Pseudomonadati</taxon>
        <taxon>Pseudomonadota</taxon>
        <taxon>Betaproteobacteria</taxon>
        <taxon>Rhodocyclales</taxon>
        <taxon>Rhodocyclaceae</taxon>
        <taxon>Aromatoleum</taxon>
    </lineage>
</organism>
<feature type="region of interest" description="Disordered" evidence="1">
    <location>
        <begin position="29"/>
        <end position="65"/>
    </location>
</feature>
<sequence>MVGTSVTGSGTLQLFPQSRFPFSASLTLSDSRSEGSFSDSNIQQKRLSLRQDYRPQTGRWSSSAGYDRSELTGDFGSDVVDRVFGNFSNSLERHSINLTGDFSRNQAAEQTGRSYFLGANHGFTYSDELSLSTNASLTGQQFDLDTDSATTQSLQVFSYGNWTPSESKWRGSANLRYFQTNNTVGGTTFENRTIGGAASLNYQASRNLNVFGSAGLSADNDNKLTSNQSLGLSYSGDPLRFGYYDYTWFTSASVSNATSGEGDSFRSLNGSVGHSLMRTWQTSEQTTLSGSVNQSVSSSRSTGIGSSSATTLSHGASIGIQANSGETLTGYLSASASDSRTTGDTTSSFQMLNVQLTGNWRINQYSEVDSNLTWQWTRQESENDQPVVLIDEFGRPLIRDDTSRTGNTSLAGGVGYSHRRALGLRGLRYRLDFRANTNRDDSRRFGNPNALRQQDRATLDLDQRLYYRIGRLDTELQYRIAEIEGRRNQLVFFRVSREFGSF</sequence>
<feature type="compositionally biased region" description="Low complexity" evidence="1">
    <location>
        <begin position="289"/>
        <end position="310"/>
    </location>
</feature>
<reference evidence="2 3" key="1">
    <citation type="submission" date="2019-12" db="EMBL/GenBank/DDBJ databases">
        <title>Comparative genomics gives insights into the taxonomy of the Azoarcus-Aromatoleum group and reveals separate origins of nif in the plant-associated Azoarcus and non-plant-associated Aromatoleum sub-groups.</title>
        <authorList>
            <person name="Lafos M."/>
            <person name="Maluk M."/>
            <person name="Batista M."/>
            <person name="Junghare M."/>
            <person name="Carmona M."/>
            <person name="Faoro H."/>
            <person name="Cruz L.M."/>
            <person name="Battistoni F."/>
            <person name="De Souza E."/>
            <person name="Pedrosa F."/>
            <person name="Chen W.-M."/>
            <person name="Poole P.S."/>
            <person name="Dixon R.A."/>
            <person name="James E.K."/>
        </authorList>
    </citation>
    <scope>NUCLEOTIDE SEQUENCE [LARGE SCALE GENOMIC DNA]</scope>
    <source>
        <strain evidence="2 3">ToN1</strain>
    </source>
</reference>
<accession>A0ABX1MP53</accession>
<evidence type="ECO:0000313" key="2">
    <source>
        <dbReference type="EMBL" id="NMF88471.1"/>
    </source>
</evidence>
<proteinExistence type="predicted"/>
<evidence type="ECO:0000313" key="3">
    <source>
        <dbReference type="Proteomes" id="UP000652074"/>
    </source>
</evidence>
<protein>
    <submittedName>
        <fullName evidence="2">Uncharacterized protein</fullName>
    </submittedName>
</protein>
<dbReference type="EMBL" id="WTVR01000013">
    <property type="protein sequence ID" value="NMF88471.1"/>
    <property type="molecule type" value="Genomic_DNA"/>
</dbReference>
<feature type="region of interest" description="Disordered" evidence="1">
    <location>
        <begin position="283"/>
        <end position="310"/>
    </location>
</feature>
<dbReference type="Proteomes" id="UP000652074">
    <property type="component" value="Unassembled WGS sequence"/>
</dbReference>
<comment type="caution">
    <text evidence="2">The sequence shown here is derived from an EMBL/GenBank/DDBJ whole genome shotgun (WGS) entry which is preliminary data.</text>
</comment>
<evidence type="ECO:0000256" key="1">
    <source>
        <dbReference type="SAM" id="MobiDB-lite"/>
    </source>
</evidence>